<dbReference type="Pfam" id="PF05345">
    <property type="entry name" value="He_PIG"/>
    <property type="match status" value="1"/>
</dbReference>
<reference evidence="2 3" key="1">
    <citation type="submission" date="2021-06" db="EMBL/GenBank/DDBJ databases">
        <authorList>
            <person name="Pan X."/>
        </authorList>
    </citation>
    <scope>NUCLEOTIDE SEQUENCE [LARGE SCALE GENOMIC DNA]</scope>
    <source>
        <strain evidence="2 3">4503</strain>
    </source>
</reference>
<protein>
    <submittedName>
        <fullName evidence="2">Uncharacterized protein</fullName>
    </submittedName>
</protein>
<comment type="caution">
    <text evidence="2">The sequence shown here is derived from an EMBL/GenBank/DDBJ whole genome shotgun (WGS) entry which is preliminary data.</text>
</comment>
<sequence length="60" mass="6338">MTKDRPAPKPGFTTPQPPDARVGTLYAFKVTSSTPRTVRYEITSGSLPAGLTLDKDTGGS</sequence>
<evidence type="ECO:0000313" key="3">
    <source>
        <dbReference type="Proteomes" id="UP000720508"/>
    </source>
</evidence>
<evidence type="ECO:0000313" key="2">
    <source>
        <dbReference type="EMBL" id="MBU3863121.1"/>
    </source>
</evidence>
<gene>
    <name evidence="2" type="ORF">KN815_03100</name>
</gene>
<proteinExistence type="predicted"/>
<organism evidence="2 3">
    <name type="scientific">Streptomyces niphimycinicus</name>
    <dbReference type="NCBI Taxonomy" id="2842201"/>
    <lineage>
        <taxon>Bacteria</taxon>
        <taxon>Bacillati</taxon>
        <taxon>Actinomycetota</taxon>
        <taxon>Actinomycetes</taxon>
        <taxon>Kitasatosporales</taxon>
        <taxon>Streptomycetaceae</taxon>
        <taxon>Streptomyces</taxon>
    </lineage>
</organism>
<dbReference type="Proteomes" id="UP000720508">
    <property type="component" value="Unassembled WGS sequence"/>
</dbReference>
<feature type="region of interest" description="Disordered" evidence="1">
    <location>
        <begin position="1"/>
        <end position="20"/>
    </location>
</feature>
<evidence type="ECO:0000256" key="1">
    <source>
        <dbReference type="SAM" id="MobiDB-lite"/>
    </source>
</evidence>
<keyword evidence="3" id="KW-1185">Reference proteome</keyword>
<accession>A0ABS6C899</accession>
<dbReference type="EMBL" id="JAHLEM010000025">
    <property type="protein sequence ID" value="MBU3863121.1"/>
    <property type="molecule type" value="Genomic_DNA"/>
</dbReference>
<dbReference type="RefSeq" id="WP_216339918.1">
    <property type="nucleotide sequence ID" value="NZ_JAHLEM010000025.1"/>
</dbReference>
<name>A0ABS6C899_9ACTN</name>